<protein>
    <submittedName>
        <fullName evidence="3">Uncharacterized protein</fullName>
    </submittedName>
</protein>
<feature type="signal peptide" evidence="2">
    <location>
        <begin position="1"/>
        <end position="24"/>
    </location>
</feature>
<dbReference type="EMBL" id="FOMX01000015">
    <property type="protein sequence ID" value="SFE57025.1"/>
    <property type="molecule type" value="Genomic_DNA"/>
</dbReference>
<keyword evidence="4" id="KW-1185">Reference proteome</keyword>
<name>A0A1I2BLI6_9BACT</name>
<gene>
    <name evidence="3" type="ORF">SAMN02745121_04751</name>
</gene>
<sequence>MRSTPRLALVLAAVSLGCSPTTSGSTTPPPDNTAGGTGPTIGGPPPADGGATPGGAQNPGDAAGGATDPASGQNGAAPGVVAGSPNDNRFLAPEISHSKGVPGGVVVLFPRIIPSAIAAENQAYGQQVQQKMKQLVEKALPGRPIDVRPSPERVCPKAGCDAMSIGVLFTRQNNSCVAVALVNAPGVSTTKLVPWGGEVTLKADPIQFRDPPENFVTIKDYANCDQLVAEMGKADSFVEAALRAAAGPAATGTTPANPTSPGIAAPASPASGTVTAKPNGK</sequence>
<proteinExistence type="predicted"/>
<accession>A0A1I2BLI6</accession>
<evidence type="ECO:0000256" key="2">
    <source>
        <dbReference type="SAM" id="SignalP"/>
    </source>
</evidence>
<feature type="chain" id="PRO_5011715877" evidence="2">
    <location>
        <begin position="25"/>
        <end position="281"/>
    </location>
</feature>
<dbReference type="PROSITE" id="PS51257">
    <property type="entry name" value="PROKAR_LIPOPROTEIN"/>
    <property type="match status" value="1"/>
</dbReference>
<feature type="compositionally biased region" description="Low complexity" evidence="1">
    <location>
        <begin position="48"/>
        <end position="72"/>
    </location>
</feature>
<dbReference type="Proteomes" id="UP000199400">
    <property type="component" value="Unassembled WGS sequence"/>
</dbReference>
<evidence type="ECO:0000313" key="3">
    <source>
        <dbReference type="EMBL" id="SFE57025.1"/>
    </source>
</evidence>
<keyword evidence="2" id="KW-0732">Signal</keyword>
<feature type="region of interest" description="Disordered" evidence="1">
    <location>
        <begin position="17"/>
        <end position="85"/>
    </location>
</feature>
<evidence type="ECO:0000256" key="1">
    <source>
        <dbReference type="SAM" id="MobiDB-lite"/>
    </source>
</evidence>
<feature type="region of interest" description="Disordered" evidence="1">
    <location>
        <begin position="247"/>
        <end position="281"/>
    </location>
</feature>
<feature type="compositionally biased region" description="Low complexity" evidence="1">
    <location>
        <begin position="247"/>
        <end position="273"/>
    </location>
</feature>
<dbReference type="RefSeq" id="WP_096326289.1">
    <property type="nucleotide sequence ID" value="NZ_FOMX01000015.1"/>
</dbReference>
<organism evidence="3 4">
    <name type="scientific">Nannocystis exedens</name>
    <dbReference type="NCBI Taxonomy" id="54"/>
    <lineage>
        <taxon>Bacteria</taxon>
        <taxon>Pseudomonadati</taxon>
        <taxon>Myxococcota</taxon>
        <taxon>Polyangia</taxon>
        <taxon>Nannocystales</taxon>
        <taxon>Nannocystaceae</taxon>
        <taxon>Nannocystis</taxon>
    </lineage>
</organism>
<dbReference type="STRING" id="54.SAMN02745121_04751"/>
<dbReference type="AlphaFoldDB" id="A0A1I2BLI6"/>
<evidence type="ECO:0000313" key="4">
    <source>
        <dbReference type="Proteomes" id="UP000199400"/>
    </source>
</evidence>
<reference evidence="4" key="1">
    <citation type="submission" date="2016-10" db="EMBL/GenBank/DDBJ databases">
        <authorList>
            <person name="Varghese N."/>
            <person name="Submissions S."/>
        </authorList>
    </citation>
    <scope>NUCLEOTIDE SEQUENCE [LARGE SCALE GENOMIC DNA]</scope>
    <source>
        <strain evidence="4">ATCC 25963</strain>
    </source>
</reference>